<evidence type="ECO:0000313" key="11">
    <source>
        <dbReference type="Proteomes" id="UP000239504"/>
    </source>
</evidence>
<dbReference type="OrthoDB" id="9786134at2"/>
<dbReference type="InterPro" id="IPR004338">
    <property type="entry name" value="NqrB/RnfD"/>
</dbReference>
<dbReference type="GO" id="GO:0005886">
    <property type="term" value="C:plasma membrane"/>
    <property type="evidence" value="ECO:0007669"/>
    <property type="project" value="TreeGrafter"/>
</dbReference>
<feature type="transmembrane region" description="Helical" evidence="9">
    <location>
        <begin position="213"/>
        <end position="234"/>
    </location>
</feature>
<evidence type="ECO:0000256" key="6">
    <source>
        <dbReference type="ARBA" id="ARBA00022967"/>
    </source>
</evidence>
<feature type="transmembrane region" description="Helical" evidence="9">
    <location>
        <begin position="109"/>
        <end position="128"/>
    </location>
</feature>
<dbReference type="GO" id="GO:0055085">
    <property type="term" value="P:transmembrane transport"/>
    <property type="evidence" value="ECO:0007669"/>
    <property type="project" value="InterPro"/>
</dbReference>
<feature type="transmembrane region" description="Helical" evidence="9">
    <location>
        <begin position="160"/>
        <end position="178"/>
    </location>
</feature>
<proteinExistence type="predicted"/>
<dbReference type="Pfam" id="PF03116">
    <property type="entry name" value="NQR2_RnfD_RnfE"/>
    <property type="match status" value="1"/>
</dbReference>
<dbReference type="AlphaFoldDB" id="A0A2S7K0W5"/>
<keyword evidence="5 9" id="KW-0812">Transmembrane</keyword>
<keyword evidence="6" id="KW-1278">Translocase</keyword>
<evidence type="ECO:0000313" key="10">
    <source>
        <dbReference type="EMBL" id="PQA86157.1"/>
    </source>
</evidence>
<comment type="caution">
    <text evidence="10">The sequence shown here is derived from an EMBL/GenBank/DDBJ whole genome shotgun (WGS) entry which is preliminary data.</text>
</comment>
<dbReference type="EMBL" id="PJCH01000015">
    <property type="protein sequence ID" value="PQA86157.1"/>
    <property type="molecule type" value="Genomic_DNA"/>
</dbReference>
<keyword evidence="1" id="KW-0813">Transport</keyword>
<keyword evidence="3" id="KW-0285">Flavoprotein</keyword>
<evidence type="ECO:0000256" key="9">
    <source>
        <dbReference type="SAM" id="Phobius"/>
    </source>
</evidence>
<evidence type="ECO:0000256" key="7">
    <source>
        <dbReference type="ARBA" id="ARBA00022989"/>
    </source>
</evidence>
<dbReference type="PANTHER" id="PTHR30578:SF0">
    <property type="entry name" value="ION-TRANSLOCATING OXIDOREDUCTASE COMPLEX SUBUNIT D"/>
    <property type="match status" value="1"/>
</dbReference>
<dbReference type="PANTHER" id="PTHR30578">
    <property type="entry name" value="ELECTRON TRANSPORT COMPLEX PROTEIN RNFD"/>
    <property type="match status" value="1"/>
</dbReference>
<evidence type="ECO:0000256" key="1">
    <source>
        <dbReference type="ARBA" id="ARBA00022448"/>
    </source>
</evidence>
<evidence type="ECO:0000256" key="3">
    <source>
        <dbReference type="ARBA" id="ARBA00022630"/>
    </source>
</evidence>
<gene>
    <name evidence="10" type="ORF">CW354_17515</name>
</gene>
<name>A0A2S7K0W5_9PROT</name>
<evidence type="ECO:0000256" key="5">
    <source>
        <dbReference type="ARBA" id="ARBA00022692"/>
    </source>
</evidence>
<evidence type="ECO:0000256" key="8">
    <source>
        <dbReference type="ARBA" id="ARBA00023136"/>
    </source>
</evidence>
<organism evidence="10 11">
    <name type="scientific">Hyphococcus luteus</name>
    <dbReference type="NCBI Taxonomy" id="2058213"/>
    <lineage>
        <taxon>Bacteria</taxon>
        <taxon>Pseudomonadati</taxon>
        <taxon>Pseudomonadota</taxon>
        <taxon>Alphaproteobacteria</taxon>
        <taxon>Parvularculales</taxon>
        <taxon>Parvularculaceae</taxon>
        <taxon>Hyphococcus</taxon>
    </lineage>
</organism>
<keyword evidence="2" id="KW-0597">Phosphoprotein</keyword>
<dbReference type="Proteomes" id="UP000239504">
    <property type="component" value="Unassembled WGS sequence"/>
</dbReference>
<dbReference type="RefSeq" id="WP_104831369.1">
    <property type="nucleotide sequence ID" value="NZ_PJCH01000015.1"/>
</dbReference>
<reference evidence="10 11" key="1">
    <citation type="submission" date="2017-12" db="EMBL/GenBank/DDBJ databases">
        <authorList>
            <person name="Hurst M.R.H."/>
        </authorList>
    </citation>
    <scope>NUCLEOTIDE SEQUENCE [LARGE SCALE GENOMIC DNA]</scope>
    <source>
        <strain evidence="10 11">SY-3-19</strain>
    </source>
</reference>
<sequence>MMKAIFKDPRHYQIVVLSALLAFGVTTRAFEISPAQVAAILATALGVQFLGSFMTAVRFEPRSAVITTLSLSLLLRADALAPLMVAAAVAIGSKFTLRLYGKHVFNPANAGIIAMLILSQTVMPGAAWTTPGQWGTALWLAAAVAGAGLFVTYRSARLDVPFIFLGTYAALIIARALWLGDPLAIPMLRLQNGALVLFAFFMISDPKTTPDGALARTVFAAGAALIAYVLGYHFYITDGIFYALAIMCIIRPAIEALDPAPQYKWGDPVSRLRPFKRLPFSRPHPMPAE</sequence>
<evidence type="ECO:0000256" key="2">
    <source>
        <dbReference type="ARBA" id="ARBA00022553"/>
    </source>
</evidence>
<feature type="transmembrane region" description="Helical" evidence="9">
    <location>
        <begin position="37"/>
        <end position="59"/>
    </location>
</feature>
<keyword evidence="7 9" id="KW-1133">Transmembrane helix</keyword>
<accession>A0A2S7K0W5</accession>
<feature type="transmembrane region" description="Helical" evidence="9">
    <location>
        <begin position="134"/>
        <end position="153"/>
    </location>
</feature>
<protein>
    <submittedName>
        <fullName evidence="10">Uncharacterized protein</fullName>
    </submittedName>
</protein>
<keyword evidence="11" id="KW-1185">Reference proteome</keyword>
<feature type="transmembrane region" description="Helical" evidence="9">
    <location>
        <begin position="79"/>
        <end position="97"/>
    </location>
</feature>
<evidence type="ECO:0000256" key="4">
    <source>
        <dbReference type="ARBA" id="ARBA00022643"/>
    </source>
</evidence>
<keyword evidence="4" id="KW-0288">FMN</keyword>
<keyword evidence="8 9" id="KW-0472">Membrane</keyword>